<proteinExistence type="predicted"/>
<gene>
    <name evidence="1" type="ORF">ER308_04440</name>
</gene>
<evidence type="ECO:0000313" key="1">
    <source>
        <dbReference type="EMBL" id="QBI18865.1"/>
    </source>
</evidence>
<dbReference type="KEGG" id="erz:ER308_04440"/>
<accession>A0A411YCG7</accession>
<dbReference type="Proteomes" id="UP000291469">
    <property type="component" value="Chromosome"/>
</dbReference>
<dbReference type="RefSeq" id="WP_131153862.1">
    <property type="nucleotide sequence ID" value="NZ_CP036402.1"/>
</dbReference>
<organism evidence="1 2">
    <name type="scientific">Egibacter rhizosphaerae</name>
    <dbReference type="NCBI Taxonomy" id="1670831"/>
    <lineage>
        <taxon>Bacteria</taxon>
        <taxon>Bacillati</taxon>
        <taxon>Actinomycetota</taxon>
        <taxon>Nitriliruptoria</taxon>
        <taxon>Egibacterales</taxon>
        <taxon>Egibacteraceae</taxon>
        <taxon>Egibacter</taxon>
    </lineage>
</organism>
<sequence length="93" mass="10418">MDRYRAADRAELAVRRALTHADVVEIEDRLAVVAELVARLQRQQDRDAVDALRYGASCAHVARLLGLSRQAVRQRLLPRAQHDPAPLSGRRGL</sequence>
<name>A0A411YCG7_9ACTN</name>
<dbReference type="EMBL" id="CP036402">
    <property type="protein sequence ID" value="QBI18865.1"/>
    <property type="molecule type" value="Genomic_DNA"/>
</dbReference>
<keyword evidence="2" id="KW-1185">Reference proteome</keyword>
<reference evidence="1 2" key="1">
    <citation type="submission" date="2019-01" db="EMBL/GenBank/DDBJ databases">
        <title>Egibacter rhizosphaerae EGI 80759T.</title>
        <authorList>
            <person name="Chen D.-D."/>
            <person name="Tian Y."/>
            <person name="Jiao J.-Y."/>
            <person name="Zhang X.-T."/>
            <person name="Zhang Y.-G."/>
            <person name="Zhang Y."/>
            <person name="Xiao M."/>
            <person name="Shu W.-S."/>
            <person name="Li W.-J."/>
        </authorList>
    </citation>
    <scope>NUCLEOTIDE SEQUENCE [LARGE SCALE GENOMIC DNA]</scope>
    <source>
        <strain evidence="1 2">EGI 80759</strain>
    </source>
</reference>
<dbReference type="AlphaFoldDB" id="A0A411YCG7"/>
<protein>
    <submittedName>
        <fullName evidence="1">Uncharacterized protein</fullName>
    </submittedName>
</protein>
<dbReference type="OrthoDB" id="3579809at2"/>
<evidence type="ECO:0000313" key="2">
    <source>
        <dbReference type="Proteomes" id="UP000291469"/>
    </source>
</evidence>